<feature type="region of interest" description="Disordered" evidence="1">
    <location>
        <begin position="1"/>
        <end position="20"/>
    </location>
</feature>
<feature type="compositionally biased region" description="Basic and acidic residues" evidence="1">
    <location>
        <begin position="117"/>
        <end position="126"/>
    </location>
</feature>
<evidence type="ECO:0000256" key="1">
    <source>
        <dbReference type="SAM" id="MobiDB-lite"/>
    </source>
</evidence>
<comment type="caution">
    <text evidence="2">The sequence shown here is derived from an EMBL/GenBank/DDBJ whole genome shotgun (WGS) entry which is preliminary data.</text>
</comment>
<feature type="region of interest" description="Disordered" evidence="1">
    <location>
        <begin position="57"/>
        <end position="80"/>
    </location>
</feature>
<dbReference type="NCBIfam" id="TIGR01409">
    <property type="entry name" value="TAT_signal_seq"/>
    <property type="match status" value="1"/>
</dbReference>
<feature type="compositionally biased region" description="Basic and acidic residues" evidence="1">
    <location>
        <begin position="7"/>
        <end position="17"/>
    </location>
</feature>
<protein>
    <submittedName>
        <fullName evidence="2">Twin-arginine translocation signal domain-containing protein</fullName>
    </submittedName>
</protein>
<feature type="region of interest" description="Disordered" evidence="1">
    <location>
        <begin position="106"/>
        <end position="126"/>
    </location>
</feature>
<proteinExistence type="predicted"/>
<gene>
    <name evidence="2" type="ORF">FNJ47_23310</name>
</gene>
<dbReference type="InterPro" id="IPR019546">
    <property type="entry name" value="TAT_signal_bac_arc"/>
</dbReference>
<organism evidence="2 3">
    <name type="scientific">Bradyrhizobium uaiense</name>
    <dbReference type="NCBI Taxonomy" id="2594946"/>
    <lineage>
        <taxon>Bacteria</taxon>
        <taxon>Pseudomonadati</taxon>
        <taxon>Pseudomonadota</taxon>
        <taxon>Alphaproteobacteria</taxon>
        <taxon>Hyphomicrobiales</taxon>
        <taxon>Nitrobacteraceae</taxon>
        <taxon>Bradyrhizobium</taxon>
    </lineage>
</organism>
<dbReference type="Proteomes" id="UP000468531">
    <property type="component" value="Unassembled WGS sequence"/>
</dbReference>
<evidence type="ECO:0000313" key="2">
    <source>
        <dbReference type="EMBL" id="NEU98676.1"/>
    </source>
</evidence>
<sequence>MSKRSSSRRDGAPDSSRRNFLKGATIAGAAALGTPAAANTAMSAFPEQRSKAALPGPRLAAADAMPPPADPVNHQTSSGGDFMVDVLKTLDIELPRDELRLELPRAARGRHQSWRQQEARDHHLSA</sequence>
<dbReference type="InterPro" id="IPR006311">
    <property type="entry name" value="TAT_signal"/>
</dbReference>
<dbReference type="PROSITE" id="PS51318">
    <property type="entry name" value="TAT"/>
    <property type="match status" value="1"/>
</dbReference>
<keyword evidence="3" id="KW-1185">Reference proteome</keyword>
<accession>A0A6P1BJG2</accession>
<evidence type="ECO:0000313" key="3">
    <source>
        <dbReference type="Proteomes" id="UP000468531"/>
    </source>
</evidence>
<dbReference type="RefSeq" id="WP_163157218.1">
    <property type="nucleotide sequence ID" value="NZ_VKHP01000101.1"/>
</dbReference>
<dbReference type="EMBL" id="VKHP01000101">
    <property type="protein sequence ID" value="NEU98676.1"/>
    <property type="molecule type" value="Genomic_DNA"/>
</dbReference>
<dbReference type="AlphaFoldDB" id="A0A6P1BJG2"/>
<name>A0A6P1BJG2_9BRAD</name>
<reference evidence="2 3" key="1">
    <citation type="journal article" date="2020" name="Arch. Microbiol.">
        <title>Bradyrhizobium uaiense sp. nov., a new highly efficient cowpea symbiont.</title>
        <authorList>
            <person name="Cabral Michel D."/>
            <person name="Azarias Guimaraes A."/>
            <person name="Martins da Costa E."/>
            <person name="Soares de Carvalho T."/>
            <person name="Balsanelli E."/>
            <person name="Willems A."/>
            <person name="Maltempi de Souza E."/>
            <person name="de Souza Moreira F.M."/>
        </authorList>
    </citation>
    <scope>NUCLEOTIDE SEQUENCE [LARGE SCALE GENOMIC DNA]</scope>
    <source>
        <strain evidence="2 3">UFLA 03-164</strain>
    </source>
</reference>